<dbReference type="PANTHER" id="PTHR32552">
    <property type="entry name" value="FERRICHROME IRON RECEPTOR-RELATED"/>
    <property type="match status" value="1"/>
</dbReference>
<dbReference type="GO" id="GO:0009279">
    <property type="term" value="C:cell outer membrane"/>
    <property type="evidence" value="ECO:0007669"/>
    <property type="project" value="UniProtKB-SubCell"/>
</dbReference>
<evidence type="ECO:0000256" key="11">
    <source>
        <dbReference type="PROSITE-ProRule" id="PRU01360"/>
    </source>
</evidence>
<dbReference type="NCBIfam" id="TIGR04056">
    <property type="entry name" value="OMP_RagA_SusC"/>
    <property type="match status" value="1"/>
</dbReference>
<evidence type="ECO:0000259" key="13">
    <source>
        <dbReference type="Pfam" id="PF00593"/>
    </source>
</evidence>
<evidence type="ECO:0000256" key="5">
    <source>
        <dbReference type="ARBA" id="ARBA00022692"/>
    </source>
</evidence>
<dbReference type="EMBL" id="QRYC01000007">
    <property type="protein sequence ID" value="RGU56979.1"/>
    <property type="molecule type" value="Genomic_DNA"/>
</dbReference>
<dbReference type="InterPro" id="IPR000531">
    <property type="entry name" value="Beta-barrel_TonB"/>
</dbReference>
<dbReference type="AlphaFoldDB" id="A0A412TT73"/>
<comment type="caution">
    <text evidence="15">The sequence shown here is derived from an EMBL/GenBank/DDBJ whole genome shotgun (WGS) entry which is preliminary data.</text>
</comment>
<dbReference type="InterPro" id="IPR023996">
    <property type="entry name" value="TonB-dep_OMP_SusC/RagA"/>
</dbReference>
<dbReference type="InterPro" id="IPR012910">
    <property type="entry name" value="Plug_dom"/>
</dbReference>
<evidence type="ECO:0000256" key="6">
    <source>
        <dbReference type="ARBA" id="ARBA00023004"/>
    </source>
</evidence>
<proteinExistence type="inferred from homology"/>
<dbReference type="InterPro" id="IPR036942">
    <property type="entry name" value="Beta-barrel_TonB_sf"/>
</dbReference>
<evidence type="ECO:0000256" key="12">
    <source>
        <dbReference type="RuleBase" id="RU003357"/>
    </source>
</evidence>
<comment type="subcellular location">
    <subcellularLocation>
        <location evidence="1 11">Cell outer membrane</location>
        <topology evidence="1 11">Multi-pass membrane protein</topology>
    </subcellularLocation>
</comment>
<evidence type="ECO:0000256" key="2">
    <source>
        <dbReference type="ARBA" id="ARBA00022448"/>
    </source>
</evidence>
<dbReference type="InterPro" id="IPR037066">
    <property type="entry name" value="Plug_dom_sf"/>
</dbReference>
<dbReference type="Proteomes" id="UP000284243">
    <property type="component" value="Unassembled WGS sequence"/>
</dbReference>
<keyword evidence="5 11" id="KW-0812">Transmembrane</keyword>
<keyword evidence="8 12" id="KW-0798">TonB box</keyword>
<sequence>MKSRCKISMTKRIFTTLWVLCLTCKLGFGQDMVLSGTVKDVQGSPMPGVAVLIKGTTLGVVTQNDGTYSLSMGQADKDAVLVFSFLGFKTQELKWNGKTVIDVTLEEERQELEGVVVTALGIKREEKGLGYSTQTVTEKMMSDATPTNWASALVGKVAGANILSTSSGPISSARITLRGDASLNIDGNNALIVLDGVPLNSQMTGDGSNSYGAGGGGDVPVDYGNGIADINPDDIASIQVLKGATAAALYGSRAANGVMLVTTKSGVNKKKKYLGVTFNSNSSFDRVLHWPEFQEEYGQGDLKTNASGKLYYSYGDSEDGAASGNVALSFGPKLDGSLYYQYDPETQQMGTVRTPWVKRNHRKAFWQTGYTLVNSIAIDGSSEKSAVRLSLTYTQNEWIMPNTGFNRIAVSGSFQNQVTNKLRVSAKVNYVKRQSDNLPATGYNNSSIPYFMILTNPSVDVRWYQQRWVKGKEGREILRPFSPWLDNPYVIAYECLNPMEKHGVVATGSIIYEFSPKWELMIRSGIDLSFDTREMIRPYGLKNFPKGYYQQQDVFGYENNTDVLLTYRNQLSNSFNLSVSVGANRMDNKYKMQQAYVKDLITPGVYKLSNGVAAPITTFTERNKRVNSVYGTATLSYANKIFLDVTGRNDWSSTLPSGNNSFFYPSVSTSFILSDLLRLPEQISFAKLRASWAQVGNDTDPYKTAKYYNTSAFPGSASVSPTLYNARFKPEISNSIEVGLDWRMFKQRFGLDLAFYNNITRNQILDVPMDQTTGYTKATMNSGKVRNRGIELQLDGTPVKTKNFTWNSTFTWAKNYNKVLSLAAGLTDGQTIAYTGGTNCALIAKVGGSIGDIYGYKLKRAPDGQVVWKDGITARTTEFEYVGNAYPAWKAGFSNEFSYKNFRVSILFDGQWGGIVYSQTHHKMTEHGTLKHTLKYRENPNFEVVGEGVMLDERGQYVPNNVPISVSKYYADYWRRANVETNSFDASFLKLREARIEYTIPSAGLNKIGIERLTLALYGRNLAMWTKDFPVYDPEVATLNNGTIVPGSEMGQLPSTRTMGFNLTLKF</sequence>
<keyword evidence="4" id="KW-0410">Iron transport</keyword>
<dbReference type="Pfam" id="PF07715">
    <property type="entry name" value="Plug"/>
    <property type="match status" value="1"/>
</dbReference>
<dbReference type="PANTHER" id="PTHR32552:SF81">
    <property type="entry name" value="TONB-DEPENDENT OUTER MEMBRANE RECEPTOR"/>
    <property type="match status" value="1"/>
</dbReference>
<evidence type="ECO:0000256" key="10">
    <source>
        <dbReference type="ARBA" id="ARBA00023237"/>
    </source>
</evidence>
<dbReference type="Gene3D" id="2.170.130.10">
    <property type="entry name" value="TonB-dependent receptor, plug domain"/>
    <property type="match status" value="1"/>
</dbReference>
<evidence type="ECO:0000313" key="16">
    <source>
        <dbReference type="Proteomes" id="UP000284243"/>
    </source>
</evidence>
<evidence type="ECO:0000259" key="14">
    <source>
        <dbReference type="Pfam" id="PF07715"/>
    </source>
</evidence>
<evidence type="ECO:0000256" key="9">
    <source>
        <dbReference type="ARBA" id="ARBA00023136"/>
    </source>
</evidence>
<reference evidence="15 16" key="1">
    <citation type="submission" date="2018-08" db="EMBL/GenBank/DDBJ databases">
        <title>A genome reference for cultivated species of the human gut microbiota.</title>
        <authorList>
            <person name="Zou Y."/>
            <person name="Xue W."/>
            <person name="Luo G."/>
        </authorList>
    </citation>
    <scope>NUCLEOTIDE SEQUENCE [LARGE SCALE GENOMIC DNA]</scope>
    <source>
        <strain evidence="15 16">AF16-14</strain>
    </source>
</reference>
<dbReference type="Pfam" id="PF13715">
    <property type="entry name" value="CarbopepD_reg_2"/>
    <property type="match status" value="1"/>
</dbReference>
<name>A0A412TT73_9BACT</name>
<evidence type="ECO:0000256" key="7">
    <source>
        <dbReference type="ARBA" id="ARBA00023065"/>
    </source>
</evidence>
<dbReference type="SUPFAM" id="SSF56935">
    <property type="entry name" value="Porins"/>
    <property type="match status" value="1"/>
</dbReference>
<dbReference type="NCBIfam" id="TIGR04057">
    <property type="entry name" value="SusC_RagA_signa"/>
    <property type="match status" value="1"/>
</dbReference>
<gene>
    <name evidence="15" type="ORF">DWW57_07240</name>
</gene>
<evidence type="ECO:0000256" key="8">
    <source>
        <dbReference type="ARBA" id="ARBA00023077"/>
    </source>
</evidence>
<evidence type="ECO:0000256" key="3">
    <source>
        <dbReference type="ARBA" id="ARBA00022452"/>
    </source>
</evidence>
<protein>
    <submittedName>
        <fullName evidence="15">SusC/RagA family TonB-linked outer membrane protein</fullName>
    </submittedName>
</protein>
<evidence type="ECO:0000256" key="4">
    <source>
        <dbReference type="ARBA" id="ARBA00022496"/>
    </source>
</evidence>
<feature type="domain" description="TonB-dependent receptor plug" evidence="14">
    <location>
        <begin position="130"/>
        <end position="258"/>
    </location>
</feature>
<feature type="domain" description="TonB-dependent receptor-like beta-barrel" evidence="13">
    <location>
        <begin position="517"/>
        <end position="884"/>
    </location>
</feature>
<dbReference type="InterPro" id="IPR008969">
    <property type="entry name" value="CarboxyPept-like_regulatory"/>
</dbReference>
<keyword evidence="10 11" id="KW-0998">Cell outer membrane</keyword>
<evidence type="ECO:0000256" key="1">
    <source>
        <dbReference type="ARBA" id="ARBA00004571"/>
    </source>
</evidence>
<organism evidence="15 16">
    <name type="scientific">Odoribacter splanchnicus</name>
    <dbReference type="NCBI Taxonomy" id="28118"/>
    <lineage>
        <taxon>Bacteria</taxon>
        <taxon>Pseudomonadati</taxon>
        <taxon>Bacteroidota</taxon>
        <taxon>Bacteroidia</taxon>
        <taxon>Bacteroidales</taxon>
        <taxon>Odoribacteraceae</taxon>
        <taxon>Odoribacter</taxon>
    </lineage>
</organism>
<dbReference type="SUPFAM" id="SSF49464">
    <property type="entry name" value="Carboxypeptidase regulatory domain-like"/>
    <property type="match status" value="1"/>
</dbReference>
<dbReference type="GO" id="GO:0006826">
    <property type="term" value="P:iron ion transport"/>
    <property type="evidence" value="ECO:0007669"/>
    <property type="project" value="UniProtKB-KW"/>
</dbReference>
<keyword evidence="7" id="KW-0406">Ion transport</keyword>
<comment type="similarity">
    <text evidence="11 12">Belongs to the TonB-dependent receptor family.</text>
</comment>
<dbReference type="PROSITE" id="PS52016">
    <property type="entry name" value="TONB_DEPENDENT_REC_3"/>
    <property type="match status" value="1"/>
</dbReference>
<dbReference type="InterPro" id="IPR023997">
    <property type="entry name" value="TonB-dep_OMP_SusC/RagA_CS"/>
</dbReference>
<dbReference type="Gene3D" id="2.60.40.1120">
    <property type="entry name" value="Carboxypeptidase-like, regulatory domain"/>
    <property type="match status" value="1"/>
</dbReference>
<accession>A0A412TT73</accession>
<keyword evidence="2 11" id="KW-0813">Transport</keyword>
<dbReference type="InterPro" id="IPR039426">
    <property type="entry name" value="TonB-dep_rcpt-like"/>
</dbReference>
<dbReference type="Gene3D" id="2.40.170.20">
    <property type="entry name" value="TonB-dependent receptor, beta-barrel domain"/>
    <property type="match status" value="1"/>
</dbReference>
<keyword evidence="9 11" id="KW-0472">Membrane</keyword>
<keyword evidence="3 11" id="KW-1134">Transmembrane beta strand</keyword>
<keyword evidence="6" id="KW-0408">Iron</keyword>
<dbReference type="Pfam" id="PF00593">
    <property type="entry name" value="TonB_dep_Rec_b-barrel"/>
    <property type="match status" value="1"/>
</dbReference>
<evidence type="ECO:0000313" key="15">
    <source>
        <dbReference type="EMBL" id="RGU56979.1"/>
    </source>
</evidence>